<sequence length="122" mass="13358">MTKTPISLLLVDDSRIARLSLKRQLQSLGLELNLLEAESADAAEVVLASTVPDIALIDFNMPGRDGLQLAENIQQTHPQMRMALVTANIQDALVQRAKEMGLAFLPKPTTAEQLGAFIQQEH</sequence>
<gene>
    <name evidence="3" type="ORF">GCM10009104_20570</name>
</gene>
<evidence type="ECO:0000313" key="4">
    <source>
        <dbReference type="Proteomes" id="UP001499915"/>
    </source>
</evidence>
<feature type="domain" description="Response regulatory" evidence="2">
    <location>
        <begin position="7"/>
        <end position="122"/>
    </location>
</feature>
<dbReference type="Proteomes" id="UP001499915">
    <property type="component" value="Unassembled WGS sequence"/>
</dbReference>
<organism evidence="3 4">
    <name type="scientific">Marinobacterium maritimum</name>
    <dbReference type="NCBI Taxonomy" id="500162"/>
    <lineage>
        <taxon>Bacteria</taxon>
        <taxon>Pseudomonadati</taxon>
        <taxon>Pseudomonadota</taxon>
        <taxon>Gammaproteobacteria</taxon>
        <taxon>Oceanospirillales</taxon>
        <taxon>Oceanospirillaceae</taxon>
        <taxon>Marinobacterium</taxon>
    </lineage>
</organism>
<dbReference type="SMART" id="SM00448">
    <property type="entry name" value="REC"/>
    <property type="match status" value="1"/>
</dbReference>
<keyword evidence="1" id="KW-0597">Phosphoprotein</keyword>
<dbReference type="InterPro" id="IPR001789">
    <property type="entry name" value="Sig_transdc_resp-reg_receiver"/>
</dbReference>
<dbReference type="EMBL" id="BAAAET010000002">
    <property type="protein sequence ID" value="GAA0693169.1"/>
    <property type="molecule type" value="Genomic_DNA"/>
</dbReference>
<dbReference type="InterPro" id="IPR011006">
    <property type="entry name" value="CheY-like_superfamily"/>
</dbReference>
<dbReference type="PANTHER" id="PTHR45566:SF1">
    <property type="entry name" value="HTH-TYPE TRANSCRIPTIONAL REGULATOR YHJB-RELATED"/>
    <property type="match status" value="1"/>
</dbReference>
<feature type="modified residue" description="4-aspartylphosphate" evidence="1">
    <location>
        <position position="58"/>
    </location>
</feature>
<comment type="caution">
    <text evidence="3">The sequence shown here is derived from an EMBL/GenBank/DDBJ whole genome shotgun (WGS) entry which is preliminary data.</text>
</comment>
<dbReference type="InterPro" id="IPR051015">
    <property type="entry name" value="EvgA-like"/>
</dbReference>
<evidence type="ECO:0000259" key="2">
    <source>
        <dbReference type="PROSITE" id="PS50110"/>
    </source>
</evidence>
<evidence type="ECO:0000256" key="1">
    <source>
        <dbReference type="PROSITE-ProRule" id="PRU00169"/>
    </source>
</evidence>
<proteinExistence type="predicted"/>
<reference evidence="3 4" key="1">
    <citation type="journal article" date="2019" name="Int. J. Syst. Evol. Microbiol.">
        <title>The Global Catalogue of Microorganisms (GCM) 10K type strain sequencing project: providing services to taxonomists for standard genome sequencing and annotation.</title>
        <authorList>
            <consortium name="The Broad Institute Genomics Platform"/>
            <consortium name="The Broad Institute Genome Sequencing Center for Infectious Disease"/>
            <person name="Wu L."/>
            <person name="Ma J."/>
        </authorList>
    </citation>
    <scope>NUCLEOTIDE SEQUENCE [LARGE SCALE GENOMIC DNA]</scope>
    <source>
        <strain evidence="3 4">JCM 15134</strain>
    </source>
</reference>
<protein>
    <recommendedName>
        <fullName evidence="2">Response regulatory domain-containing protein</fullName>
    </recommendedName>
</protein>
<dbReference type="Pfam" id="PF00072">
    <property type="entry name" value="Response_reg"/>
    <property type="match status" value="1"/>
</dbReference>
<evidence type="ECO:0000313" key="3">
    <source>
        <dbReference type="EMBL" id="GAA0693169.1"/>
    </source>
</evidence>
<dbReference type="RefSeq" id="WP_343805556.1">
    <property type="nucleotide sequence ID" value="NZ_BAAAET010000002.1"/>
</dbReference>
<name>A0ABN1I6T2_9GAMM</name>
<accession>A0ABN1I6T2</accession>
<dbReference type="Gene3D" id="3.40.50.2300">
    <property type="match status" value="1"/>
</dbReference>
<dbReference type="CDD" id="cd00156">
    <property type="entry name" value="REC"/>
    <property type="match status" value="1"/>
</dbReference>
<dbReference type="PROSITE" id="PS50110">
    <property type="entry name" value="RESPONSE_REGULATORY"/>
    <property type="match status" value="1"/>
</dbReference>
<keyword evidence="4" id="KW-1185">Reference proteome</keyword>
<dbReference type="PANTHER" id="PTHR45566">
    <property type="entry name" value="HTH-TYPE TRANSCRIPTIONAL REGULATOR YHJB-RELATED"/>
    <property type="match status" value="1"/>
</dbReference>
<dbReference type="SUPFAM" id="SSF52172">
    <property type="entry name" value="CheY-like"/>
    <property type="match status" value="1"/>
</dbReference>